<evidence type="ECO:0000256" key="1">
    <source>
        <dbReference type="ARBA" id="ARBA00022884"/>
    </source>
</evidence>
<sequence>MYNSHKVDKSILSQCDDPVENQLCSTEKLIKLSNDWGRQITQINGQRKTSPPPDWQGSPPDARCEIFVGKIPRDLYEDEIHPVFSQIGQIYEIRLMMDFSGSNRGYCFVMYTNEQDAQRAIDRFNNYEIRAGSRIGVVRSINNCRLWVTRLPKDLNTRDFMQNALLYYKTHMDAAMARRRLVPERGKFVGTTDIQIDWAHPEHIPRNVHEDLGV</sequence>
<reference evidence="4 5" key="1">
    <citation type="submission" date="2020-08" db="EMBL/GenBank/DDBJ databases">
        <title>Aphidius gifuensis genome sequencing and assembly.</title>
        <authorList>
            <person name="Du Z."/>
        </authorList>
    </citation>
    <scope>NUCLEOTIDE SEQUENCE [LARGE SCALE GENOMIC DNA]</scope>
    <source>
        <strain evidence="4">YNYX2018</strain>
        <tissue evidence="4">Adults</tissue>
    </source>
</reference>
<evidence type="ECO:0000313" key="4">
    <source>
        <dbReference type="EMBL" id="KAF7993041.1"/>
    </source>
</evidence>
<evidence type="ECO:0000313" key="5">
    <source>
        <dbReference type="Proteomes" id="UP000639338"/>
    </source>
</evidence>
<keyword evidence="1 2" id="KW-0694">RNA-binding</keyword>
<dbReference type="InterPro" id="IPR035979">
    <property type="entry name" value="RBD_domain_sf"/>
</dbReference>
<dbReference type="GO" id="GO:0003723">
    <property type="term" value="F:RNA binding"/>
    <property type="evidence" value="ECO:0007669"/>
    <property type="project" value="UniProtKB-UniRule"/>
</dbReference>
<dbReference type="SUPFAM" id="SSF54928">
    <property type="entry name" value="RNA-binding domain, RBD"/>
    <property type="match status" value="1"/>
</dbReference>
<comment type="caution">
    <text evidence="4">The sequence shown here is derived from an EMBL/GenBank/DDBJ whole genome shotgun (WGS) entry which is preliminary data.</text>
</comment>
<evidence type="ECO:0000259" key="3">
    <source>
        <dbReference type="PROSITE" id="PS50102"/>
    </source>
</evidence>
<name>A0A834XUK7_APHGI</name>
<proteinExistence type="predicted"/>
<dbReference type="EMBL" id="JACMRX010000003">
    <property type="protein sequence ID" value="KAF7993041.1"/>
    <property type="molecule type" value="Genomic_DNA"/>
</dbReference>
<dbReference type="CDD" id="cd12249">
    <property type="entry name" value="RRM1_hnRNPR_like"/>
    <property type="match status" value="1"/>
</dbReference>
<feature type="domain" description="RRM" evidence="3">
    <location>
        <begin position="64"/>
        <end position="142"/>
    </location>
</feature>
<dbReference type="Pfam" id="PF00076">
    <property type="entry name" value="RRM_1"/>
    <property type="match status" value="1"/>
</dbReference>
<dbReference type="PANTHER" id="PTHR21245">
    <property type="entry name" value="HETEROGENEOUS NUCLEAR RIBONUCLEOPROTEIN"/>
    <property type="match status" value="1"/>
</dbReference>
<dbReference type="AlphaFoldDB" id="A0A834XUK7"/>
<dbReference type="SMART" id="SM00360">
    <property type="entry name" value="RRM"/>
    <property type="match status" value="1"/>
</dbReference>
<dbReference type="OrthoDB" id="3800936at2759"/>
<protein>
    <recommendedName>
        <fullName evidence="3">RRM domain-containing protein</fullName>
    </recommendedName>
</protein>
<keyword evidence="5" id="KW-1185">Reference proteome</keyword>
<evidence type="ECO:0000256" key="2">
    <source>
        <dbReference type="PROSITE-ProRule" id="PRU00176"/>
    </source>
</evidence>
<dbReference type="PROSITE" id="PS50102">
    <property type="entry name" value="RRM"/>
    <property type="match status" value="1"/>
</dbReference>
<organism evidence="4 5">
    <name type="scientific">Aphidius gifuensis</name>
    <name type="common">Parasitoid wasp</name>
    <dbReference type="NCBI Taxonomy" id="684658"/>
    <lineage>
        <taxon>Eukaryota</taxon>
        <taxon>Metazoa</taxon>
        <taxon>Ecdysozoa</taxon>
        <taxon>Arthropoda</taxon>
        <taxon>Hexapoda</taxon>
        <taxon>Insecta</taxon>
        <taxon>Pterygota</taxon>
        <taxon>Neoptera</taxon>
        <taxon>Endopterygota</taxon>
        <taxon>Hymenoptera</taxon>
        <taxon>Apocrita</taxon>
        <taxon>Ichneumonoidea</taxon>
        <taxon>Braconidae</taxon>
        <taxon>Aphidiinae</taxon>
        <taxon>Aphidius</taxon>
    </lineage>
</organism>
<dbReference type="Proteomes" id="UP000639338">
    <property type="component" value="Unassembled WGS sequence"/>
</dbReference>
<accession>A0A834XUK7</accession>
<dbReference type="InterPro" id="IPR000504">
    <property type="entry name" value="RRM_dom"/>
</dbReference>
<dbReference type="Gene3D" id="3.30.70.330">
    <property type="match status" value="1"/>
</dbReference>
<gene>
    <name evidence="4" type="ORF">HCN44_005822</name>
</gene>
<dbReference type="InterPro" id="IPR012677">
    <property type="entry name" value="Nucleotide-bd_a/b_plait_sf"/>
</dbReference>